<name>A0A381ZTC5_9ZZZZ</name>
<reference evidence="3" key="1">
    <citation type="submission" date="2018-05" db="EMBL/GenBank/DDBJ databases">
        <authorList>
            <person name="Lanie J.A."/>
            <person name="Ng W.-L."/>
            <person name="Kazmierczak K.M."/>
            <person name="Andrzejewski T.M."/>
            <person name="Davidsen T.M."/>
            <person name="Wayne K.J."/>
            <person name="Tettelin H."/>
            <person name="Glass J.I."/>
            <person name="Rusch D."/>
            <person name="Podicherti R."/>
            <person name="Tsui H.-C.T."/>
            <person name="Winkler M.E."/>
        </authorList>
    </citation>
    <scope>NUCLEOTIDE SEQUENCE</scope>
</reference>
<dbReference type="EMBL" id="UINC01022532">
    <property type="protein sequence ID" value="SVA92354.1"/>
    <property type="molecule type" value="Genomic_DNA"/>
</dbReference>
<feature type="transmembrane region" description="Helical" evidence="2">
    <location>
        <begin position="6"/>
        <end position="27"/>
    </location>
</feature>
<sequence length="137" mass="15269">MAHSVLWRIPTLIIVLSILGTSVWISFDHHYLDWHPGHEHLFMTLGHTHDYGSMDLSVAYPHHGAKKLDGTEEERQTYTGSFLDSDAGTGIGVLSIDVFDKELLSWMKYSSNQSVSESPQPFPSGIQPEVPTPPPIT</sequence>
<keyword evidence="2" id="KW-1133">Transmembrane helix</keyword>
<evidence type="ECO:0000256" key="2">
    <source>
        <dbReference type="SAM" id="Phobius"/>
    </source>
</evidence>
<keyword evidence="2" id="KW-0812">Transmembrane</keyword>
<dbReference type="AlphaFoldDB" id="A0A381ZTC5"/>
<accession>A0A381ZTC5</accession>
<feature type="region of interest" description="Disordered" evidence="1">
    <location>
        <begin position="113"/>
        <end position="137"/>
    </location>
</feature>
<gene>
    <name evidence="3" type="ORF">METZ01_LOCUS145208</name>
</gene>
<keyword evidence="2" id="KW-0472">Membrane</keyword>
<proteinExistence type="predicted"/>
<evidence type="ECO:0000256" key="1">
    <source>
        <dbReference type="SAM" id="MobiDB-lite"/>
    </source>
</evidence>
<protein>
    <submittedName>
        <fullName evidence="3">Uncharacterized protein</fullName>
    </submittedName>
</protein>
<evidence type="ECO:0000313" key="3">
    <source>
        <dbReference type="EMBL" id="SVA92354.1"/>
    </source>
</evidence>
<organism evidence="3">
    <name type="scientific">marine metagenome</name>
    <dbReference type="NCBI Taxonomy" id="408172"/>
    <lineage>
        <taxon>unclassified sequences</taxon>
        <taxon>metagenomes</taxon>
        <taxon>ecological metagenomes</taxon>
    </lineage>
</organism>